<reference evidence="7 8" key="1">
    <citation type="submission" date="2017-03" db="EMBL/GenBank/DDBJ databases">
        <authorList>
            <person name="Afonso C.L."/>
            <person name="Miller P.J."/>
            <person name="Scott M.A."/>
            <person name="Spackman E."/>
            <person name="Goraichik I."/>
            <person name="Dimitrov K.M."/>
            <person name="Suarez D.L."/>
            <person name="Swayne D.E."/>
        </authorList>
    </citation>
    <scope>NUCLEOTIDE SEQUENCE [LARGE SCALE GENOMIC DNA]</scope>
    <source>
        <strain evidence="7 8">CECT 7691</strain>
    </source>
</reference>
<dbReference type="CDD" id="cd01072">
    <property type="entry name" value="PBP2_SMa0082_like"/>
    <property type="match status" value="1"/>
</dbReference>
<dbReference type="GO" id="GO:0005576">
    <property type="term" value="C:extracellular region"/>
    <property type="evidence" value="ECO:0007669"/>
    <property type="project" value="TreeGrafter"/>
</dbReference>
<keyword evidence="8" id="KW-1185">Reference proteome</keyword>
<dbReference type="GO" id="GO:0006865">
    <property type="term" value="P:amino acid transport"/>
    <property type="evidence" value="ECO:0007669"/>
    <property type="project" value="TreeGrafter"/>
</dbReference>
<evidence type="ECO:0000313" key="8">
    <source>
        <dbReference type="Proteomes" id="UP000193200"/>
    </source>
</evidence>
<evidence type="ECO:0000256" key="2">
    <source>
        <dbReference type="ARBA" id="ARBA00022448"/>
    </source>
</evidence>
<dbReference type="AlphaFoldDB" id="A0A1Y5TP31"/>
<keyword evidence="3 5" id="KW-0732">Signal</keyword>
<evidence type="ECO:0000256" key="5">
    <source>
        <dbReference type="SAM" id="SignalP"/>
    </source>
</evidence>
<dbReference type="Proteomes" id="UP000193200">
    <property type="component" value="Unassembled WGS sequence"/>
</dbReference>
<evidence type="ECO:0000256" key="1">
    <source>
        <dbReference type="ARBA" id="ARBA00010333"/>
    </source>
</evidence>
<accession>A0A1Y5TP31</accession>
<feature type="chain" id="PRO_5012328342" evidence="5">
    <location>
        <begin position="25"/>
        <end position="266"/>
    </location>
</feature>
<evidence type="ECO:0000256" key="3">
    <source>
        <dbReference type="ARBA" id="ARBA00022729"/>
    </source>
</evidence>
<dbReference type="PANTHER" id="PTHR30085:SF6">
    <property type="entry name" value="ABC TRANSPORTER GLUTAMINE-BINDING PROTEIN GLNH"/>
    <property type="match status" value="1"/>
</dbReference>
<dbReference type="RefSeq" id="WP_085884272.1">
    <property type="nucleotide sequence ID" value="NZ_FWFR01000002.1"/>
</dbReference>
<proteinExistence type="inferred from homology"/>
<name>A0A1Y5TP31_9PROT</name>
<evidence type="ECO:0000256" key="4">
    <source>
        <dbReference type="RuleBase" id="RU003744"/>
    </source>
</evidence>
<dbReference type="OrthoDB" id="6192933at2"/>
<dbReference type="SMART" id="SM00062">
    <property type="entry name" value="PBPb"/>
    <property type="match status" value="1"/>
</dbReference>
<dbReference type="InterPro" id="IPR001638">
    <property type="entry name" value="Solute-binding_3/MltF_N"/>
</dbReference>
<dbReference type="InParanoid" id="A0A1Y5TP31"/>
<dbReference type="InterPro" id="IPR051455">
    <property type="entry name" value="Bact_solute-bind_prot3"/>
</dbReference>
<feature type="signal peptide" evidence="5">
    <location>
        <begin position="1"/>
        <end position="24"/>
    </location>
</feature>
<keyword evidence="2" id="KW-0813">Transport</keyword>
<feature type="domain" description="Solute-binding protein family 3/N-terminal" evidence="6">
    <location>
        <begin position="39"/>
        <end position="258"/>
    </location>
</feature>
<organism evidence="7 8">
    <name type="scientific">Oceanibacterium hippocampi</name>
    <dbReference type="NCBI Taxonomy" id="745714"/>
    <lineage>
        <taxon>Bacteria</taxon>
        <taxon>Pseudomonadati</taxon>
        <taxon>Pseudomonadota</taxon>
        <taxon>Alphaproteobacteria</taxon>
        <taxon>Sneathiellales</taxon>
        <taxon>Sneathiellaceae</taxon>
        <taxon>Oceanibacterium</taxon>
    </lineage>
</organism>
<dbReference type="Pfam" id="PF00497">
    <property type="entry name" value="SBP_bac_3"/>
    <property type="match status" value="1"/>
</dbReference>
<dbReference type="SUPFAM" id="SSF53850">
    <property type="entry name" value="Periplasmic binding protein-like II"/>
    <property type="match status" value="1"/>
</dbReference>
<dbReference type="GO" id="GO:0030288">
    <property type="term" value="C:outer membrane-bounded periplasmic space"/>
    <property type="evidence" value="ECO:0007669"/>
    <property type="project" value="TreeGrafter"/>
</dbReference>
<dbReference type="InterPro" id="IPR018313">
    <property type="entry name" value="SBP_3_CS"/>
</dbReference>
<dbReference type="PROSITE" id="PS01039">
    <property type="entry name" value="SBP_BACTERIAL_3"/>
    <property type="match status" value="1"/>
</dbReference>
<dbReference type="EMBL" id="FWFR01000002">
    <property type="protein sequence ID" value="SLN64939.1"/>
    <property type="molecule type" value="Genomic_DNA"/>
</dbReference>
<dbReference type="PANTHER" id="PTHR30085">
    <property type="entry name" value="AMINO ACID ABC TRANSPORTER PERMEASE"/>
    <property type="match status" value="1"/>
</dbReference>
<gene>
    <name evidence="7" type="primary">fliY_2</name>
    <name evidence="7" type="ORF">OCH7691_02955</name>
</gene>
<sequence>MKYSLSKFGAIAAAVVSLAVGGQAAVAKSTLHEVIDRGKVIVGVPVDSPPFGFIDENGEPAGFDIDLTKLLAKQLGVELEMVPMTSINRIPYLLTNKVDVQVNLFGATPERAKQVAFTSPYSGLIIGVYGPADVKVTSPEEVGDYRIAVGRGTTMDLTLSEMVPDDNIVRYEDEATTMAAVFTGQADMWAAVNMHVINANKKNADRKMELKFVMRRAPASIGLRQGDPDWMRWLETFVYYNKINGELQKLHRKWLDEDLQKDLPSF</sequence>
<protein>
    <submittedName>
        <fullName evidence="7">Cystine-binding periplasmic protein</fullName>
    </submittedName>
</protein>
<evidence type="ECO:0000259" key="6">
    <source>
        <dbReference type="SMART" id="SM00062"/>
    </source>
</evidence>
<evidence type="ECO:0000313" key="7">
    <source>
        <dbReference type="EMBL" id="SLN64939.1"/>
    </source>
</evidence>
<comment type="similarity">
    <text evidence="1 4">Belongs to the bacterial solute-binding protein 3 family.</text>
</comment>
<dbReference type="Gene3D" id="3.40.190.10">
    <property type="entry name" value="Periplasmic binding protein-like II"/>
    <property type="match status" value="2"/>
</dbReference>